<keyword evidence="2" id="KW-0812">Transmembrane</keyword>
<reference evidence="3 4" key="1">
    <citation type="journal article" date="2019" name="bioRxiv">
        <title>Bacteria contribute to plant secondary compound degradation in a generalist herbivore system.</title>
        <authorList>
            <person name="Francoeur C.B."/>
            <person name="Khadempour L."/>
            <person name="Moreira-Soto R.D."/>
            <person name="Gotting K."/>
            <person name="Book A.J."/>
            <person name="Pinto-Tomas A.A."/>
            <person name="Keefover-Ring K."/>
            <person name="Currie C.R."/>
        </authorList>
    </citation>
    <scope>NUCLEOTIDE SEQUENCE [LARGE SCALE GENOMIC DNA]</scope>
    <source>
        <strain evidence="3">Acro-835</strain>
    </source>
</reference>
<evidence type="ECO:0000256" key="1">
    <source>
        <dbReference type="SAM" id="MobiDB-lite"/>
    </source>
</evidence>
<evidence type="ECO:0008006" key="5">
    <source>
        <dbReference type="Google" id="ProtNLM"/>
    </source>
</evidence>
<keyword evidence="2" id="KW-1133">Transmembrane helix</keyword>
<protein>
    <recommendedName>
        <fullName evidence="5">DUF202 domain-containing protein</fullName>
    </recommendedName>
</protein>
<organism evidence="3 4">
    <name type="scientific">Candidatus Pantoea multigeneris</name>
    <dbReference type="NCBI Taxonomy" id="2608357"/>
    <lineage>
        <taxon>Bacteria</taxon>
        <taxon>Pseudomonadati</taxon>
        <taxon>Pseudomonadota</taxon>
        <taxon>Gammaproteobacteria</taxon>
        <taxon>Enterobacterales</taxon>
        <taxon>Erwiniaceae</taxon>
        <taxon>Pantoea</taxon>
    </lineage>
</organism>
<feature type="transmembrane region" description="Helical" evidence="2">
    <location>
        <begin position="56"/>
        <end position="75"/>
    </location>
</feature>
<sequence length="110" mass="12581">MPNRQKNLTPEVNKPQKTLQREIRSTRFKRALCFLYGIGSSLKILLEYVTGQPVSLYTLFSLVLTISVVLYGFYLSSTYKYLLDEQLANQQEKTTDPEHDKAGVDSQSTD</sequence>
<comment type="caution">
    <text evidence="3">The sequence shown here is derived from an EMBL/GenBank/DDBJ whole genome shotgun (WGS) entry which is preliminary data.</text>
</comment>
<dbReference type="Proteomes" id="UP001515683">
    <property type="component" value="Unassembled WGS sequence"/>
</dbReference>
<gene>
    <name evidence="3" type="ORF">F3J40_21660</name>
</gene>
<keyword evidence="2" id="KW-0472">Membrane</keyword>
<feature type="transmembrane region" description="Helical" evidence="2">
    <location>
        <begin position="31"/>
        <end position="50"/>
    </location>
</feature>
<feature type="region of interest" description="Disordered" evidence="1">
    <location>
        <begin position="90"/>
        <end position="110"/>
    </location>
</feature>
<feature type="region of interest" description="Disordered" evidence="1">
    <location>
        <begin position="1"/>
        <end position="20"/>
    </location>
</feature>
<keyword evidence="4" id="KW-1185">Reference proteome</keyword>
<evidence type="ECO:0000256" key="2">
    <source>
        <dbReference type="SAM" id="Phobius"/>
    </source>
</evidence>
<name>A0ABX0RFT9_9GAMM</name>
<evidence type="ECO:0000313" key="4">
    <source>
        <dbReference type="Proteomes" id="UP001515683"/>
    </source>
</evidence>
<feature type="compositionally biased region" description="Polar residues" evidence="1">
    <location>
        <begin position="1"/>
        <end position="18"/>
    </location>
</feature>
<dbReference type="RefSeq" id="WP_167017984.1">
    <property type="nucleotide sequence ID" value="NZ_VWXF01000013.1"/>
</dbReference>
<dbReference type="EMBL" id="VWXF01000013">
    <property type="protein sequence ID" value="NIF24181.1"/>
    <property type="molecule type" value="Genomic_DNA"/>
</dbReference>
<evidence type="ECO:0000313" key="3">
    <source>
        <dbReference type="EMBL" id="NIF24181.1"/>
    </source>
</evidence>
<proteinExistence type="predicted"/>
<accession>A0ABX0RFT9</accession>
<feature type="compositionally biased region" description="Basic and acidic residues" evidence="1">
    <location>
        <begin position="93"/>
        <end position="103"/>
    </location>
</feature>